<dbReference type="InterPro" id="IPR027417">
    <property type="entry name" value="P-loop_NTPase"/>
</dbReference>
<sequence>MDPANVVWLVALAGAAIVVYFLVSRRLGLSKTWLVIRKERPASQAATQATRQVGGVRLCQVHPLENETETDVDIIAVHGLDTKSPDTWTWANPSDPKQPCINWLHDPDMLPNKVGRARIFTCDWPADIFETSNLVQKRFEELARLLRDGIRRRPLAANDHVRREDRPILFIASCLGGIILMKALVMPNDDYLPLRKATRGVVFLSTPFRGTSFQDVAKWAEPGLTACAWFRRKKVTKLLDSVKRSTFDLEELVRSFTQLCRDHRYLVFTFYEKGYTNLYRKHMKIANARQLVDEFSATLDIVSDPLPLDRRHVMMNKFYGPEDADYMVVAEKIEHFLQGTRKGTTLERADAWIRETHYTADRLKIERLSGKQLSMDRCYINLAILEQAARIADFSKEESEIGDTAPQPSPFSLHTRLKVETPDKKTQVNLPEIFNSREGPDGHVRHPRRILIRGRAGVGKTTLCKKIVYDFTNRGLWSKLFDRVLWVPLRTLKTWENKAYNLEKLFYHIFFLHCPGGKSLAEEMWCTWNMHAGRTLFILDGLDEVSQQWNSDAPRYNFLLDLLNQPNVIITSRPYGSLPPRMRPLDLELETIGFYPDQVKNYLEMAFSDSKKVVEVQRFLQHHRLVQGLVRIPIQLDALCYTWDDIGDKTTLQTMTAVYQAIEQRLWKKDVLRLEKKHDGELLTEEQIRTAGPLQIEEFVKDEVCFLENLAFTGLHNDIIEFESGDISKCFTTSRLLPDKTLPELSFLRTSDL</sequence>
<dbReference type="InterPro" id="IPR007111">
    <property type="entry name" value="NACHT_NTPase"/>
</dbReference>
<accession>A0A1V6NVS9</accession>
<dbReference type="GO" id="GO:0017000">
    <property type="term" value="P:antibiotic biosynthetic process"/>
    <property type="evidence" value="ECO:0007669"/>
    <property type="project" value="UniProtKB-ARBA"/>
</dbReference>
<keyword evidence="1" id="KW-1133">Transmembrane helix</keyword>
<keyword evidence="4" id="KW-1185">Reference proteome</keyword>
<dbReference type="PROSITE" id="PS50837">
    <property type="entry name" value="NACHT"/>
    <property type="match status" value="1"/>
</dbReference>
<dbReference type="Proteomes" id="UP000191522">
    <property type="component" value="Unassembled WGS sequence"/>
</dbReference>
<dbReference type="Gene3D" id="3.40.50.1820">
    <property type="entry name" value="alpha/beta hydrolase"/>
    <property type="match status" value="1"/>
</dbReference>
<feature type="transmembrane region" description="Helical" evidence="1">
    <location>
        <begin position="6"/>
        <end position="23"/>
    </location>
</feature>
<dbReference type="Pfam" id="PF23238">
    <property type="entry name" value="DUF7068"/>
    <property type="match status" value="1"/>
</dbReference>
<evidence type="ECO:0000313" key="4">
    <source>
        <dbReference type="Proteomes" id="UP000191522"/>
    </source>
</evidence>
<feature type="transmembrane region" description="Helical" evidence="1">
    <location>
        <begin position="168"/>
        <end position="186"/>
    </location>
</feature>
<dbReference type="SUPFAM" id="SSF52540">
    <property type="entry name" value="P-loop containing nucleoside triphosphate hydrolases"/>
    <property type="match status" value="1"/>
</dbReference>
<organism evidence="3 4">
    <name type="scientific">Penicillium decumbens</name>
    <dbReference type="NCBI Taxonomy" id="69771"/>
    <lineage>
        <taxon>Eukaryota</taxon>
        <taxon>Fungi</taxon>
        <taxon>Dikarya</taxon>
        <taxon>Ascomycota</taxon>
        <taxon>Pezizomycotina</taxon>
        <taxon>Eurotiomycetes</taxon>
        <taxon>Eurotiomycetidae</taxon>
        <taxon>Eurotiales</taxon>
        <taxon>Aspergillaceae</taxon>
        <taxon>Penicillium</taxon>
    </lineage>
</organism>
<evidence type="ECO:0000259" key="2">
    <source>
        <dbReference type="PROSITE" id="PS50837"/>
    </source>
</evidence>
<evidence type="ECO:0000256" key="1">
    <source>
        <dbReference type="SAM" id="Phobius"/>
    </source>
</evidence>
<reference evidence="4" key="1">
    <citation type="journal article" date="2017" name="Nat. Microbiol.">
        <title>Global analysis of biosynthetic gene clusters reveals vast potential of secondary metabolite production in Penicillium species.</title>
        <authorList>
            <person name="Nielsen J.C."/>
            <person name="Grijseels S."/>
            <person name="Prigent S."/>
            <person name="Ji B."/>
            <person name="Dainat J."/>
            <person name="Nielsen K.F."/>
            <person name="Frisvad J.C."/>
            <person name="Workman M."/>
            <person name="Nielsen J."/>
        </authorList>
    </citation>
    <scope>NUCLEOTIDE SEQUENCE [LARGE SCALE GENOMIC DNA]</scope>
    <source>
        <strain evidence="4">IBT 11843</strain>
    </source>
</reference>
<gene>
    <name evidence="3" type="ORF">PENDEC_c030G02246</name>
</gene>
<protein>
    <recommendedName>
        <fullName evidence="2">NACHT domain-containing protein</fullName>
    </recommendedName>
</protein>
<keyword evidence="1" id="KW-0812">Transmembrane</keyword>
<dbReference type="OMA" id="WIRETHY"/>
<dbReference type="Pfam" id="PF05729">
    <property type="entry name" value="NACHT"/>
    <property type="match status" value="1"/>
</dbReference>
<evidence type="ECO:0000313" key="3">
    <source>
        <dbReference type="EMBL" id="OQD68814.1"/>
    </source>
</evidence>
<proteinExistence type="predicted"/>
<comment type="caution">
    <text evidence="3">The sequence shown here is derived from an EMBL/GenBank/DDBJ whole genome shotgun (WGS) entry which is preliminary data.</text>
</comment>
<dbReference type="InterPro" id="IPR055496">
    <property type="entry name" value="DUF7068"/>
</dbReference>
<dbReference type="EMBL" id="MDYL01000030">
    <property type="protein sequence ID" value="OQD68814.1"/>
    <property type="molecule type" value="Genomic_DNA"/>
</dbReference>
<keyword evidence="1" id="KW-0472">Membrane</keyword>
<dbReference type="AlphaFoldDB" id="A0A1V6NVS9"/>
<dbReference type="PANTHER" id="PTHR48182">
    <property type="entry name" value="PROTEIN SERAC1"/>
    <property type="match status" value="1"/>
</dbReference>
<name>A0A1V6NVS9_PENDC</name>
<dbReference type="InterPro" id="IPR052374">
    <property type="entry name" value="SERAC1"/>
</dbReference>
<dbReference type="PANTHER" id="PTHR48182:SF3">
    <property type="entry name" value="DUF676 DOMAIN-CONTAINING PROTEIN"/>
    <property type="match status" value="1"/>
</dbReference>
<dbReference type="SUPFAM" id="SSF53474">
    <property type="entry name" value="alpha/beta-Hydrolases"/>
    <property type="match status" value="1"/>
</dbReference>
<dbReference type="GO" id="GO:0072330">
    <property type="term" value="P:monocarboxylic acid biosynthetic process"/>
    <property type="evidence" value="ECO:0007669"/>
    <property type="project" value="UniProtKB-ARBA"/>
</dbReference>
<dbReference type="InterPro" id="IPR029058">
    <property type="entry name" value="AB_hydrolase_fold"/>
</dbReference>
<dbReference type="OrthoDB" id="4207253at2759"/>
<dbReference type="Gene3D" id="3.40.50.300">
    <property type="entry name" value="P-loop containing nucleotide triphosphate hydrolases"/>
    <property type="match status" value="1"/>
</dbReference>
<feature type="domain" description="NACHT" evidence="2">
    <location>
        <begin position="448"/>
        <end position="574"/>
    </location>
</feature>